<organism>
    <name type="scientific">Physcomitrium patens</name>
    <name type="common">Spreading-leaved earth moss</name>
    <name type="synonym">Physcomitrella patens</name>
    <dbReference type="NCBI Taxonomy" id="3218"/>
    <lineage>
        <taxon>Eukaryota</taxon>
        <taxon>Viridiplantae</taxon>
        <taxon>Streptophyta</taxon>
        <taxon>Embryophyta</taxon>
        <taxon>Bryophyta</taxon>
        <taxon>Bryophytina</taxon>
        <taxon>Bryopsida</taxon>
        <taxon>Funariidae</taxon>
        <taxon>Funariales</taxon>
        <taxon>Funariaceae</taxon>
        <taxon>Physcomitrium</taxon>
    </lineage>
</organism>
<accession>A9U4E1</accession>
<dbReference type="HOGENOM" id="CLU_2268400_0_0_1"/>
<protein>
    <submittedName>
        <fullName evidence="1">Predicted protein</fullName>
    </submittedName>
</protein>
<name>A9U4E1_PHYPA</name>
<dbReference type="EMBL" id="DS545383">
    <property type="protein sequence ID" value="EDQ49462.1"/>
    <property type="molecule type" value="Genomic_DNA"/>
</dbReference>
<dbReference type="AlphaFoldDB" id="A9U4E1"/>
<gene>
    <name evidence="1" type="ORF">PHYPADRAFT_101922</name>
</gene>
<evidence type="ECO:0000313" key="1">
    <source>
        <dbReference type="EMBL" id="EDQ49462.1"/>
    </source>
</evidence>
<reference evidence="1" key="1">
    <citation type="journal article" date="2008" name="Science">
        <title>The Physcomitrella genome reveals evolutionary insights into the conquest of land by plants.</title>
        <authorList>
            <person name="Rensing S."/>
            <person name="Lang D."/>
            <person name="Zimmer A."/>
            <person name="Terry A."/>
            <person name="Salamov A."/>
            <person name="Shapiro H."/>
            <person name="Nishiyama T."/>
            <person name="Perroud P.-F."/>
            <person name="Lindquist E."/>
            <person name="Kamisugi Y."/>
            <person name="Tanahashi T."/>
            <person name="Sakakibara K."/>
            <person name="Fujita T."/>
            <person name="Oishi K."/>
            <person name="Shin-I T."/>
            <person name="Kuroki Y."/>
            <person name="Toyoda A."/>
            <person name="Suzuki Y."/>
            <person name="Hashimoto A."/>
            <person name="Yamaguchi K."/>
            <person name="Sugano A."/>
            <person name="Kohara Y."/>
            <person name="Fujiyama A."/>
            <person name="Anterola A."/>
            <person name="Aoki S."/>
            <person name="Ashton N."/>
            <person name="Barbazuk W.B."/>
            <person name="Barker E."/>
            <person name="Bennetzen J."/>
            <person name="Bezanilla M."/>
            <person name="Blankenship R."/>
            <person name="Cho S.H."/>
            <person name="Dutcher S."/>
            <person name="Estelle M."/>
            <person name="Fawcett J.A."/>
            <person name="Gundlach H."/>
            <person name="Hanada K."/>
            <person name="Heyl A."/>
            <person name="Hicks K.A."/>
            <person name="Hugh J."/>
            <person name="Lohr M."/>
            <person name="Mayer K."/>
            <person name="Melkozernov A."/>
            <person name="Murata T."/>
            <person name="Nelson D."/>
            <person name="Pils B."/>
            <person name="Prigge M."/>
            <person name="Reiss B."/>
            <person name="Renner T."/>
            <person name="Rombauts S."/>
            <person name="Rushton P."/>
            <person name="Sanderfoot A."/>
            <person name="Schween G."/>
            <person name="Shiu S.-H."/>
            <person name="Stueber K."/>
            <person name="Theodoulou F.L."/>
            <person name="Tu H."/>
            <person name="Van de Peer Y."/>
            <person name="Verrier P.J."/>
            <person name="Waters E."/>
            <person name="Wood A."/>
            <person name="Yang L."/>
            <person name="Cove D."/>
            <person name="Cuming A."/>
            <person name="Hasebe M."/>
            <person name="Lucas S."/>
            <person name="Mishler D.B."/>
            <person name="Reski R."/>
            <person name="Grigoriev I."/>
            <person name="Quatrano R.S."/>
            <person name="Boore J.L."/>
        </authorList>
    </citation>
    <scope>NUCLEOTIDE SEQUENCE [LARGE SCALE GENOMIC DNA]</scope>
</reference>
<sequence>MTLPYFSHDSHRLLTRLFAAAIPASQGLALRPIPHLISFAEAAPDPIVELDSMRPSLAQEEKGSQGLRNLSPALSYCSSQQSSGKEMKKKKFEWNLVKNRSCASGYSSVGPSPGVLVPIIHQASDNPPQSFLKAPESRGSHFSPSDGLCLQHGYPGCPLLAGVRITNLFRSAHSDLLDTLLRDTLYASGRKEGRKA</sequence>
<proteinExistence type="predicted"/>